<reference evidence="1" key="1">
    <citation type="submission" date="2019-12" db="EMBL/GenBank/DDBJ databases">
        <title>Genome sequencing and annotation of Brassica cretica.</title>
        <authorList>
            <person name="Studholme D.J."/>
            <person name="Sarris P."/>
        </authorList>
    </citation>
    <scope>NUCLEOTIDE SEQUENCE</scope>
    <source>
        <strain evidence="1">PFS-109/04</strain>
        <tissue evidence="1">Leaf</tissue>
    </source>
</reference>
<dbReference type="EMBL" id="QGKX02001521">
    <property type="protein sequence ID" value="KAF3507281.1"/>
    <property type="molecule type" value="Genomic_DNA"/>
</dbReference>
<accession>A0A8S9NZ38</accession>
<sequence length="77" mass="8586">MTLATRCRAVDESLQRIGVLDNSVADQNRRFNDLDETFNRIAATSQINKDSLTATVKNAKSKIDRLESTINSTKTGR</sequence>
<evidence type="ECO:0000313" key="2">
    <source>
        <dbReference type="Proteomes" id="UP000712600"/>
    </source>
</evidence>
<proteinExistence type="predicted"/>
<organism evidence="1 2">
    <name type="scientific">Brassica cretica</name>
    <name type="common">Mustard</name>
    <dbReference type="NCBI Taxonomy" id="69181"/>
    <lineage>
        <taxon>Eukaryota</taxon>
        <taxon>Viridiplantae</taxon>
        <taxon>Streptophyta</taxon>
        <taxon>Embryophyta</taxon>
        <taxon>Tracheophyta</taxon>
        <taxon>Spermatophyta</taxon>
        <taxon>Magnoliopsida</taxon>
        <taxon>eudicotyledons</taxon>
        <taxon>Gunneridae</taxon>
        <taxon>Pentapetalae</taxon>
        <taxon>rosids</taxon>
        <taxon>malvids</taxon>
        <taxon>Brassicales</taxon>
        <taxon>Brassicaceae</taxon>
        <taxon>Brassiceae</taxon>
        <taxon>Brassica</taxon>
    </lineage>
</organism>
<evidence type="ECO:0000313" key="1">
    <source>
        <dbReference type="EMBL" id="KAF3507281.1"/>
    </source>
</evidence>
<dbReference type="AlphaFoldDB" id="A0A8S9NZ38"/>
<protein>
    <submittedName>
        <fullName evidence="1">Uncharacterized protein</fullName>
    </submittedName>
</protein>
<name>A0A8S9NZ38_BRACR</name>
<comment type="caution">
    <text evidence="1">The sequence shown here is derived from an EMBL/GenBank/DDBJ whole genome shotgun (WGS) entry which is preliminary data.</text>
</comment>
<dbReference type="Proteomes" id="UP000712600">
    <property type="component" value="Unassembled WGS sequence"/>
</dbReference>
<gene>
    <name evidence="1" type="ORF">F2Q69_00004798</name>
</gene>